<accession>A0A194XKX5</accession>
<dbReference type="EMBL" id="KQ947408">
    <property type="protein sequence ID" value="KUJ20885.1"/>
    <property type="molecule type" value="Genomic_DNA"/>
</dbReference>
<dbReference type="PANTHER" id="PTHR36206:SF4">
    <property type="entry name" value="HYPOTHETICAL CONSERVED PROTEIN (EUROFUNG)-RELATED"/>
    <property type="match status" value="1"/>
</dbReference>
<evidence type="ECO:0000256" key="5">
    <source>
        <dbReference type="ARBA" id="ARBA00023163"/>
    </source>
</evidence>
<name>A0A194XKX5_MOLSC</name>
<dbReference type="Pfam" id="PF00172">
    <property type="entry name" value="Zn_clus"/>
    <property type="match status" value="1"/>
</dbReference>
<dbReference type="GO" id="GO:0003677">
    <property type="term" value="F:DNA binding"/>
    <property type="evidence" value="ECO:0007669"/>
    <property type="project" value="UniProtKB-KW"/>
</dbReference>
<evidence type="ECO:0000256" key="3">
    <source>
        <dbReference type="ARBA" id="ARBA00023015"/>
    </source>
</evidence>
<gene>
    <name evidence="8" type="ORF">LY89DRAFT_778534</name>
</gene>
<dbReference type="GO" id="GO:0000981">
    <property type="term" value="F:DNA-binding transcription factor activity, RNA polymerase II-specific"/>
    <property type="evidence" value="ECO:0007669"/>
    <property type="project" value="InterPro"/>
</dbReference>
<proteinExistence type="predicted"/>
<dbReference type="PROSITE" id="PS00463">
    <property type="entry name" value="ZN2_CY6_FUNGAL_1"/>
    <property type="match status" value="1"/>
</dbReference>
<organism evidence="8 9">
    <name type="scientific">Mollisia scopiformis</name>
    <name type="common">Conifer needle endophyte fungus</name>
    <name type="synonym">Phialocephala scopiformis</name>
    <dbReference type="NCBI Taxonomy" id="149040"/>
    <lineage>
        <taxon>Eukaryota</taxon>
        <taxon>Fungi</taxon>
        <taxon>Dikarya</taxon>
        <taxon>Ascomycota</taxon>
        <taxon>Pezizomycotina</taxon>
        <taxon>Leotiomycetes</taxon>
        <taxon>Helotiales</taxon>
        <taxon>Mollisiaceae</taxon>
        <taxon>Mollisia</taxon>
    </lineage>
</organism>
<dbReference type="KEGG" id="psco:LY89DRAFT_778534"/>
<evidence type="ECO:0000313" key="9">
    <source>
        <dbReference type="Proteomes" id="UP000070700"/>
    </source>
</evidence>
<keyword evidence="9" id="KW-1185">Reference proteome</keyword>
<keyword evidence="1" id="KW-0479">Metal-binding</keyword>
<evidence type="ECO:0000313" key="8">
    <source>
        <dbReference type="EMBL" id="KUJ20885.1"/>
    </source>
</evidence>
<evidence type="ECO:0000256" key="4">
    <source>
        <dbReference type="ARBA" id="ARBA00023125"/>
    </source>
</evidence>
<evidence type="ECO:0000256" key="2">
    <source>
        <dbReference type="ARBA" id="ARBA00022833"/>
    </source>
</evidence>
<dbReference type="GO" id="GO:0008270">
    <property type="term" value="F:zinc ion binding"/>
    <property type="evidence" value="ECO:0007669"/>
    <property type="project" value="InterPro"/>
</dbReference>
<sequence>MIAAEPGKKRRQCGPKTRTGCQTCKIRRVKCDESKPSCKRCTSTGRKCDGYVQGSIPSPDDKDFGAVIQRIATHLPGSSQEKRGFQYFVTTTSAELSGFFTNSFWEHLILQASATDPSLRHAVVAIGSIHEEFAHNRLSYDVESESKGQAFAISQYTKAISHLRRSLLNGKQAPITALMSCILFACFDSLRGYFDNAMIHLQSGLKILKDFKAQSAEDAHMVETHITPLFMRLSIQAILYIDTRTTSERKDLVNEMAEICARETEVPEIFESLEDARKHMNQSAHGLFRMFHICDGTKPMQDQPPEAKRMFLQYTRQMTAWNKSFEKFMAAKSHTFNSKQLRGAALLKIHQLVSTVMRDVTPDDRDARPVSESVNDPNNFRRYESDFRIVVNLARSLIVAAEQDKMMGKSPLTFSTDLGLVGPLYYTCIRCTEPTVKMQALELLLQLPRREGMWDSESTVKMIKEYWEIERRHEQLQKATGELATPVPLVEVIDLVFGDGMRWEWKWKHPLGKMPVMLKNGEGSEVISTFSDDWKDLLEDQSWFTEDFTMATGYSPLTDGSIFGTESMFGMDGAGSLGIESPAFGTPASFGVDSTFAFKNEDSVSPGAPELMQWVVPTIVPDTRNDYEWSEL</sequence>
<dbReference type="InterPro" id="IPR036864">
    <property type="entry name" value="Zn2-C6_fun-type_DNA-bd_sf"/>
</dbReference>
<feature type="domain" description="Zn(2)-C6 fungal-type" evidence="7">
    <location>
        <begin position="20"/>
        <end position="48"/>
    </location>
</feature>
<keyword evidence="2" id="KW-0862">Zinc</keyword>
<dbReference type="RefSeq" id="XP_018075240.1">
    <property type="nucleotide sequence ID" value="XM_018222215.1"/>
</dbReference>
<dbReference type="SUPFAM" id="SSF57701">
    <property type="entry name" value="Zn2/Cys6 DNA-binding domain"/>
    <property type="match status" value="1"/>
</dbReference>
<dbReference type="InterPro" id="IPR052360">
    <property type="entry name" value="Transcr_Regulatory_Proteins"/>
</dbReference>
<reference evidence="8 9" key="1">
    <citation type="submission" date="2015-10" db="EMBL/GenBank/DDBJ databases">
        <title>Full genome of DAOMC 229536 Phialocephala scopiformis, a fungal endophyte of spruce producing the potent anti-insectan compound rugulosin.</title>
        <authorList>
            <consortium name="DOE Joint Genome Institute"/>
            <person name="Walker A.K."/>
            <person name="Frasz S.L."/>
            <person name="Seifert K.A."/>
            <person name="Miller J.D."/>
            <person name="Mondo S.J."/>
            <person name="Labutti K."/>
            <person name="Lipzen A."/>
            <person name="Dockter R."/>
            <person name="Kennedy M."/>
            <person name="Grigoriev I.V."/>
            <person name="Spatafora J.W."/>
        </authorList>
    </citation>
    <scope>NUCLEOTIDE SEQUENCE [LARGE SCALE GENOMIC DNA]</scope>
    <source>
        <strain evidence="8 9">CBS 120377</strain>
    </source>
</reference>
<dbReference type="Gene3D" id="4.10.240.10">
    <property type="entry name" value="Zn(2)-C6 fungal-type DNA-binding domain"/>
    <property type="match status" value="1"/>
</dbReference>
<keyword evidence="4" id="KW-0238">DNA-binding</keyword>
<keyword evidence="5" id="KW-0804">Transcription</keyword>
<dbReference type="SMART" id="SM00066">
    <property type="entry name" value="GAL4"/>
    <property type="match status" value="1"/>
</dbReference>
<dbReference type="InParanoid" id="A0A194XKX5"/>
<dbReference type="AlphaFoldDB" id="A0A194XKX5"/>
<dbReference type="Proteomes" id="UP000070700">
    <property type="component" value="Unassembled WGS sequence"/>
</dbReference>
<dbReference type="OrthoDB" id="2593732at2759"/>
<evidence type="ECO:0000256" key="1">
    <source>
        <dbReference type="ARBA" id="ARBA00022723"/>
    </source>
</evidence>
<protein>
    <recommendedName>
        <fullName evidence="7">Zn(2)-C6 fungal-type domain-containing protein</fullName>
    </recommendedName>
</protein>
<evidence type="ECO:0000259" key="7">
    <source>
        <dbReference type="PROSITE" id="PS50048"/>
    </source>
</evidence>
<dbReference type="PROSITE" id="PS50048">
    <property type="entry name" value="ZN2_CY6_FUNGAL_2"/>
    <property type="match status" value="1"/>
</dbReference>
<keyword evidence="6" id="KW-0539">Nucleus</keyword>
<dbReference type="CDD" id="cd00067">
    <property type="entry name" value="GAL4"/>
    <property type="match status" value="1"/>
</dbReference>
<keyword evidence="3" id="KW-0805">Transcription regulation</keyword>
<dbReference type="GeneID" id="28831941"/>
<evidence type="ECO:0000256" key="6">
    <source>
        <dbReference type="ARBA" id="ARBA00023242"/>
    </source>
</evidence>
<dbReference type="InterPro" id="IPR001138">
    <property type="entry name" value="Zn2Cys6_DnaBD"/>
</dbReference>
<dbReference type="PANTHER" id="PTHR36206">
    <property type="entry name" value="ASPERCRYPTIN BIOSYNTHESIS CLUSTER-SPECIFIC TRANSCRIPTION REGULATOR ATNN-RELATED"/>
    <property type="match status" value="1"/>
</dbReference>